<dbReference type="EMBL" id="FBYC01000004">
    <property type="protein sequence ID" value="CUX83583.1"/>
    <property type="molecule type" value="Genomic_DNA"/>
</dbReference>
<dbReference type="InterPro" id="IPR002048">
    <property type="entry name" value="EF_hand_dom"/>
</dbReference>
<comment type="caution">
    <text evidence="5">The sequence shown here is derived from an EMBL/GenBank/DDBJ whole genome shotgun (WGS) entry which is preliminary data.</text>
</comment>
<dbReference type="SUPFAM" id="SSF47473">
    <property type="entry name" value="EF-hand"/>
    <property type="match status" value="1"/>
</dbReference>
<dbReference type="InterPro" id="IPR011992">
    <property type="entry name" value="EF-hand-dom_pair"/>
</dbReference>
<dbReference type="RefSeq" id="WP_072247080.1">
    <property type="nucleotide sequence ID" value="NZ_FBYC01000004.1"/>
</dbReference>
<dbReference type="OrthoDB" id="7631435at2"/>
<name>A0A0P7WTQ6_9RHOB</name>
<proteinExistence type="predicted"/>
<organism evidence="5 6">
    <name type="scientific">Roseibaca calidilacus</name>
    <dbReference type="NCBI Taxonomy" id="1666912"/>
    <lineage>
        <taxon>Bacteria</taxon>
        <taxon>Pseudomonadati</taxon>
        <taxon>Pseudomonadota</taxon>
        <taxon>Alphaproteobacteria</taxon>
        <taxon>Rhodobacterales</taxon>
        <taxon>Paracoccaceae</taxon>
        <taxon>Roseinatronobacter</taxon>
    </lineage>
</organism>
<feature type="chain" id="PRO_5010219560" evidence="2">
    <location>
        <begin position="19"/>
        <end position="153"/>
    </location>
</feature>
<evidence type="ECO:0000256" key="1">
    <source>
        <dbReference type="SAM" id="MobiDB-lite"/>
    </source>
</evidence>
<sequence>MKLTILAAALLLPLPALAQGNGTPGAGFIAEWDMSGTGAVTPADVVERRASLFEMFDLDGSGVLDAAELQNMAQTIADREAVEAEQRKGQGKGDGYGSNGPGQIIHDAMGLAFNDTDGDGQVTAAEFAAASERLFPMIDRNGDGVIDMADFGR</sequence>
<feature type="region of interest" description="Disordered" evidence="1">
    <location>
        <begin position="80"/>
        <end position="100"/>
    </location>
</feature>
<reference evidence="4 7" key="2">
    <citation type="submission" date="2016-01" db="EMBL/GenBank/DDBJ databases">
        <authorList>
            <person name="Varghese N."/>
        </authorList>
    </citation>
    <scope>NUCLEOTIDE SEQUENCE [LARGE SCALE GENOMIC DNA]</scope>
    <source>
        <strain evidence="4 7">HL-91</strain>
    </source>
</reference>
<feature type="signal peptide" evidence="2">
    <location>
        <begin position="1"/>
        <end position="18"/>
    </location>
</feature>
<reference evidence="5 6" key="1">
    <citation type="submission" date="2015-09" db="EMBL/GenBank/DDBJ databases">
        <title>Identification and resolution of microdiversity through metagenomic sequencing of parallel consortia.</title>
        <authorList>
            <person name="Nelson W.C."/>
            <person name="Romine M.F."/>
            <person name="Lindemann S.R."/>
        </authorList>
    </citation>
    <scope>NUCLEOTIDE SEQUENCE [LARGE SCALE GENOMIC DNA]</scope>
    <source>
        <strain evidence="5">HL-91</strain>
    </source>
</reference>
<feature type="domain" description="EF-hand" evidence="3">
    <location>
        <begin position="126"/>
        <end position="153"/>
    </location>
</feature>
<keyword evidence="7" id="KW-1185">Reference proteome</keyword>
<evidence type="ECO:0000259" key="3">
    <source>
        <dbReference type="PROSITE" id="PS50222"/>
    </source>
</evidence>
<keyword evidence="2" id="KW-0732">Signal</keyword>
<dbReference type="PROSITE" id="PS00018">
    <property type="entry name" value="EF_HAND_1"/>
    <property type="match status" value="2"/>
</dbReference>
<gene>
    <name evidence="4" type="ORF">Ga0058931_3068</name>
    <name evidence="5" type="ORF">HLUCCA05_05140</name>
</gene>
<dbReference type="PROSITE" id="PS50222">
    <property type="entry name" value="EF_HAND_2"/>
    <property type="match status" value="2"/>
</dbReference>
<dbReference type="Proteomes" id="UP000050413">
    <property type="component" value="Unassembled WGS sequence"/>
</dbReference>
<evidence type="ECO:0000313" key="7">
    <source>
        <dbReference type="Proteomes" id="UP000182045"/>
    </source>
</evidence>
<dbReference type="EMBL" id="LJSG01000016">
    <property type="protein sequence ID" value="KPP90799.1"/>
    <property type="molecule type" value="Genomic_DNA"/>
</dbReference>
<protein>
    <submittedName>
        <fullName evidence="5">Ca2+-binding protein (EF-Hand superfamily)</fullName>
    </submittedName>
    <submittedName>
        <fullName evidence="4">EF hand</fullName>
    </submittedName>
</protein>
<dbReference type="Pfam" id="PF13499">
    <property type="entry name" value="EF-hand_7"/>
    <property type="match status" value="1"/>
</dbReference>
<accession>A0A0P7WTQ6</accession>
<dbReference type="STRING" id="1666912.Ga0058931_3068"/>
<dbReference type="GO" id="GO:0005509">
    <property type="term" value="F:calcium ion binding"/>
    <property type="evidence" value="ECO:0007669"/>
    <property type="project" value="InterPro"/>
</dbReference>
<evidence type="ECO:0000313" key="6">
    <source>
        <dbReference type="Proteomes" id="UP000050413"/>
    </source>
</evidence>
<dbReference type="Pfam" id="PF13202">
    <property type="entry name" value="EF-hand_5"/>
    <property type="match status" value="1"/>
</dbReference>
<dbReference type="Gene3D" id="1.10.238.10">
    <property type="entry name" value="EF-hand"/>
    <property type="match status" value="1"/>
</dbReference>
<dbReference type="AlphaFoldDB" id="A0A0P7WTQ6"/>
<evidence type="ECO:0000313" key="5">
    <source>
        <dbReference type="EMBL" id="KPP90799.1"/>
    </source>
</evidence>
<feature type="domain" description="EF-hand" evidence="3">
    <location>
        <begin position="44"/>
        <end position="79"/>
    </location>
</feature>
<dbReference type="SMART" id="SM00054">
    <property type="entry name" value="EFh"/>
    <property type="match status" value="2"/>
</dbReference>
<dbReference type="Proteomes" id="UP000182045">
    <property type="component" value="Unassembled WGS sequence"/>
</dbReference>
<dbReference type="InterPro" id="IPR018247">
    <property type="entry name" value="EF_Hand_1_Ca_BS"/>
</dbReference>
<evidence type="ECO:0000313" key="4">
    <source>
        <dbReference type="EMBL" id="CUX83583.1"/>
    </source>
</evidence>
<evidence type="ECO:0000256" key="2">
    <source>
        <dbReference type="SAM" id="SignalP"/>
    </source>
</evidence>